<protein>
    <submittedName>
        <fullName evidence="3">Uncharacterized protein</fullName>
    </submittedName>
</protein>
<name>A0A5D2LCJ7_GOSTO</name>
<dbReference type="AlphaFoldDB" id="A0A5D2LCJ7"/>
<feature type="repeat" description="ANK" evidence="2">
    <location>
        <begin position="121"/>
        <end position="153"/>
    </location>
</feature>
<sequence>MCSKRVAVDAMRHLLGRLAFILDKELLNGQKVVVVRCEKICMWGGLVSQKMNLIRKMDAIHTFAREGELDNLLKCIESGVSVHLQDSEGRTPMHWAIDRGHLKIAEALLSRNADVNAKDNEGQTPLHYAVMCEREDIAKFLVKQNAEKDTKDNDGNSPVDLCDSDWPWLQHAGKAE</sequence>
<dbReference type="PANTHER" id="PTHR24119:SF0">
    <property type="entry name" value="ACYL-COA-BINDING DOMAIN-CONTAINING PROTEIN 6"/>
    <property type="match status" value="1"/>
</dbReference>
<dbReference type="InterPro" id="IPR036770">
    <property type="entry name" value="Ankyrin_rpt-contain_sf"/>
</dbReference>
<dbReference type="GO" id="GO:0005840">
    <property type="term" value="C:ribosome"/>
    <property type="evidence" value="ECO:0007669"/>
    <property type="project" value="InterPro"/>
</dbReference>
<evidence type="ECO:0000256" key="2">
    <source>
        <dbReference type="PROSITE-ProRule" id="PRU00023"/>
    </source>
</evidence>
<evidence type="ECO:0000313" key="4">
    <source>
        <dbReference type="Proteomes" id="UP000322667"/>
    </source>
</evidence>
<feature type="repeat" description="ANK" evidence="2">
    <location>
        <begin position="88"/>
        <end position="120"/>
    </location>
</feature>
<dbReference type="PROSITE" id="PS50297">
    <property type="entry name" value="ANK_REP_REGION"/>
    <property type="match status" value="2"/>
</dbReference>
<dbReference type="SMART" id="SM00248">
    <property type="entry name" value="ANK"/>
    <property type="match status" value="3"/>
</dbReference>
<evidence type="ECO:0000313" key="3">
    <source>
        <dbReference type="EMBL" id="TYH76762.1"/>
    </source>
</evidence>
<dbReference type="InterPro" id="IPR002110">
    <property type="entry name" value="Ankyrin_rpt"/>
</dbReference>
<dbReference type="PANTHER" id="PTHR24119">
    <property type="entry name" value="ACYL-COA-BINDING DOMAIN-CONTAINING PROTEIN 6"/>
    <property type="match status" value="1"/>
</dbReference>
<proteinExistence type="predicted"/>
<dbReference type="EMBL" id="CM017626">
    <property type="protein sequence ID" value="TYH76762.1"/>
    <property type="molecule type" value="Genomic_DNA"/>
</dbReference>
<evidence type="ECO:0000256" key="1">
    <source>
        <dbReference type="ARBA" id="ARBA00023121"/>
    </source>
</evidence>
<dbReference type="GO" id="GO:0000062">
    <property type="term" value="F:fatty-acyl-CoA binding"/>
    <property type="evidence" value="ECO:0007669"/>
    <property type="project" value="TreeGrafter"/>
</dbReference>
<dbReference type="PROSITE" id="PS50088">
    <property type="entry name" value="ANK_REPEAT"/>
    <property type="match status" value="2"/>
</dbReference>
<dbReference type="GO" id="GO:0003735">
    <property type="term" value="F:structural constituent of ribosome"/>
    <property type="evidence" value="ECO:0007669"/>
    <property type="project" value="InterPro"/>
</dbReference>
<dbReference type="Pfam" id="PF12796">
    <property type="entry name" value="Ank_2"/>
    <property type="match status" value="1"/>
</dbReference>
<dbReference type="Gene3D" id="1.25.40.20">
    <property type="entry name" value="Ankyrin repeat-containing domain"/>
    <property type="match status" value="1"/>
</dbReference>
<dbReference type="Gene3D" id="3.90.1180.10">
    <property type="entry name" value="Ribosomal protein L13"/>
    <property type="match status" value="1"/>
</dbReference>
<dbReference type="InterPro" id="IPR036899">
    <property type="entry name" value="Ribosomal_uL13_sf"/>
</dbReference>
<gene>
    <name evidence="3" type="ORF">ES332_D04G109400v1</name>
</gene>
<dbReference type="SUPFAM" id="SSF52161">
    <property type="entry name" value="Ribosomal protein L13"/>
    <property type="match status" value="1"/>
</dbReference>
<dbReference type="SUPFAM" id="SSF48403">
    <property type="entry name" value="Ankyrin repeat"/>
    <property type="match status" value="1"/>
</dbReference>
<organism evidence="3 4">
    <name type="scientific">Gossypium tomentosum</name>
    <name type="common">Hawaiian cotton</name>
    <name type="synonym">Gossypium sandvicense</name>
    <dbReference type="NCBI Taxonomy" id="34277"/>
    <lineage>
        <taxon>Eukaryota</taxon>
        <taxon>Viridiplantae</taxon>
        <taxon>Streptophyta</taxon>
        <taxon>Embryophyta</taxon>
        <taxon>Tracheophyta</taxon>
        <taxon>Spermatophyta</taxon>
        <taxon>Magnoliopsida</taxon>
        <taxon>eudicotyledons</taxon>
        <taxon>Gunneridae</taxon>
        <taxon>Pentapetalae</taxon>
        <taxon>rosids</taxon>
        <taxon>malvids</taxon>
        <taxon>Malvales</taxon>
        <taxon>Malvaceae</taxon>
        <taxon>Malvoideae</taxon>
        <taxon>Gossypium</taxon>
    </lineage>
</organism>
<keyword evidence="1" id="KW-0446">Lipid-binding</keyword>
<dbReference type="Proteomes" id="UP000322667">
    <property type="component" value="Chromosome D04"/>
</dbReference>
<keyword evidence="4" id="KW-1185">Reference proteome</keyword>
<dbReference type="GO" id="GO:0006412">
    <property type="term" value="P:translation"/>
    <property type="evidence" value="ECO:0007669"/>
    <property type="project" value="InterPro"/>
</dbReference>
<reference evidence="3 4" key="1">
    <citation type="submission" date="2019-07" db="EMBL/GenBank/DDBJ databases">
        <title>WGS assembly of Gossypium tomentosum.</title>
        <authorList>
            <person name="Chen Z.J."/>
            <person name="Sreedasyam A."/>
            <person name="Ando A."/>
            <person name="Song Q."/>
            <person name="De L."/>
            <person name="Hulse-Kemp A."/>
            <person name="Ding M."/>
            <person name="Ye W."/>
            <person name="Kirkbride R."/>
            <person name="Jenkins J."/>
            <person name="Plott C."/>
            <person name="Lovell J."/>
            <person name="Lin Y.-M."/>
            <person name="Vaughn R."/>
            <person name="Liu B."/>
            <person name="Li W."/>
            <person name="Simpson S."/>
            <person name="Scheffler B."/>
            <person name="Saski C."/>
            <person name="Grover C."/>
            <person name="Hu G."/>
            <person name="Conover J."/>
            <person name="Carlson J."/>
            <person name="Shu S."/>
            <person name="Boston L."/>
            <person name="Williams M."/>
            <person name="Peterson D."/>
            <person name="Mcgee K."/>
            <person name="Jones D."/>
            <person name="Wendel J."/>
            <person name="Stelly D."/>
            <person name="Grimwood J."/>
            <person name="Schmutz J."/>
        </authorList>
    </citation>
    <scope>NUCLEOTIDE SEQUENCE [LARGE SCALE GENOMIC DNA]</scope>
    <source>
        <strain evidence="3">7179.01</strain>
    </source>
</reference>
<accession>A0A5D2LCJ7</accession>
<keyword evidence="2" id="KW-0040">ANK repeat</keyword>